<feature type="domain" description="Mos1 transposase HTH" evidence="1">
    <location>
        <begin position="5"/>
        <end position="53"/>
    </location>
</feature>
<evidence type="ECO:0000313" key="2">
    <source>
        <dbReference type="EMBL" id="CAF1372972.1"/>
    </source>
</evidence>
<dbReference type="PANTHER" id="PTHR46060:SF1">
    <property type="entry name" value="MARINER MOS1 TRANSPOSASE-LIKE PROTEIN"/>
    <property type="match status" value="1"/>
</dbReference>
<dbReference type="Gene3D" id="1.10.10.1450">
    <property type="match status" value="1"/>
</dbReference>
<evidence type="ECO:0000259" key="1">
    <source>
        <dbReference type="Pfam" id="PF17906"/>
    </source>
</evidence>
<dbReference type="EMBL" id="CAJOBH010203765">
    <property type="protein sequence ID" value="CAF4993658.1"/>
    <property type="molecule type" value="Genomic_DNA"/>
</dbReference>
<proteinExistence type="predicted"/>
<dbReference type="InterPro" id="IPR041426">
    <property type="entry name" value="Mos1_HTH"/>
</dbReference>
<accession>A0A815IUB6</accession>
<dbReference type="AlphaFoldDB" id="A0A815IUB6"/>
<dbReference type="Proteomes" id="UP000681720">
    <property type="component" value="Unassembled WGS sequence"/>
</dbReference>
<dbReference type="Proteomes" id="UP000663855">
    <property type="component" value="Unassembled WGS sequence"/>
</dbReference>
<dbReference type="Pfam" id="PF17906">
    <property type="entry name" value="HTH_48"/>
    <property type="match status" value="1"/>
</dbReference>
<evidence type="ECO:0000313" key="3">
    <source>
        <dbReference type="EMBL" id="CAF4993658.1"/>
    </source>
</evidence>
<dbReference type="PANTHER" id="PTHR46060">
    <property type="entry name" value="MARINER MOS1 TRANSPOSASE-LIKE PROTEIN"/>
    <property type="match status" value="1"/>
</dbReference>
<dbReference type="EMBL" id="CAJNOV010009611">
    <property type="protein sequence ID" value="CAF1372972.1"/>
    <property type="molecule type" value="Genomic_DNA"/>
</dbReference>
<organism evidence="2 5">
    <name type="scientific">Rotaria magnacalcarata</name>
    <dbReference type="NCBI Taxonomy" id="392030"/>
    <lineage>
        <taxon>Eukaryota</taxon>
        <taxon>Metazoa</taxon>
        <taxon>Spiralia</taxon>
        <taxon>Gnathifera</taxon>
        <taxon>Rotifera</taxon>
        <taxon>Eurotatoria</taxon>
        <taxon>Bdelloidea</taxon>
        <taxon>Philodinida</taxon>
        <taxon>Philodinidae</taxon>
        <taxon>Rotaria</taxon>
    </lineage>
</organism>
<evidence type="ECO:0000313" key="4">
    <source>
        <dbReference type="EMBL" id="CAF5149868.1"/>
    </source>
</evidence>
<comment type="caution">
    <text evidence="2">The sequence shown here is derived from an EMBL/GenBank/DDBJ whole genome shotgun (WGS) entry which is preliminary data.</text>
</comment>
<evidence type="ECO:0000313" key="5">
    <source>
        <dbReference type="Proteomes" id="UP000663855"/>
    </source>
</evidence>
<dbReference type="Proteomes" id="UP000681967">
    <property type="component" value="Unassembled WGS sequence"/>
</dbReference>
<protein>
    <recommendedName>
        <fullName evidence="1">Mos1 transposase HTH domain-containing protein</fullName>
    </recommendedName>
</protein>
<sequence length="125" mass="14463">MNLTREEIRVMIYYDYKKELSQQQRLESLQKPFGDSCVSRTAVYFWYAEFSRGRDHFEDEPRAGRPRSVVTPGNIEAVRQLVNVDPNIAYQETEDTVRIGLAAAQSVLHDYLDLKKLHVVGCLIV</sequence>
<gene>
    <name evidence="3" type="ORF">BYL167_LOCUS55240</name>
    <name evidence="2" type="ORF">CJN711_LOCUS20540</name>
    <name evidence="4" type="ORF">GIL414_LOCUS65015</name>
</gene>
<name>A0A815IUB6_9BILA</name>
<reference evidence="2" key="1">
    <citation type="submission" date="2021-02" db="EMBL/GenBank/DDBJ databases">
        <authorList>
            <person name="Nowell W R."/>
        </authorList>
    </citation>
    <scope>NUCLEOTIDE SEQUENCE</scope>
</reference>
<dbReference type="EMBL" id="CAJOBJ010286925">
    <property type="protein sequence ID" value="CAF5149868.1"/>
    <property type="molecule type" value="Genomic_DNA"/>
</dbReference>
<dbReference type="InterPro" id="IPR052709">
    <property type="entry name" value="Transposase-MT_Hybrid"/>
</dbReference>